<accession>A0A150FT69</accession>
<organism evidence="2 3">
    <name type="scientific">Gonium pectorale</name>
    <name type="common">Green alga</name>
    <dbReference type="NCBI Taxonomy" id="33097"/>
    <lineage>
        <taxon>Eukaryota</taxon>
        <taxon>Viridiplantae</taxon>
        <taxon>Chlorophyta</taxon>
        <taxon>core chlorophytes</taxon>
        <taxon>Chlorophyceae</taxon>
        <taxon>CS clade</taxon>
        <taxon>Chlamydomonadales</taxon>
        <taxon>Volvocaceae</taxon>
        <taxon>Gonium</taxon>
    </lineage>
</organism>
<feature type="compositionally biased region" description="Low complexity" evidence="1">
    <location>
        <begin position="27"/>
        <end position="38"/>
    </location>
</feature>
<dbReference type="Proteomes" id="UP000075714">
    <property type="component" value="Unassembled WGS sequence"/>
</dbReference>
<evidence type="ECO:0000256" key="1">
    <source>
        <dbReference type="SAM" id="MobiDB-lite"/>
    </source>
</evidence>
<feature type="compositionally biased region" description="Basic and acidic residues" evidence="1">
    <location>
        <begin position="338"/>
        <end position="349"/>
    </location>
</feature>
<feature type="region of interest" description="Disordered" evidence="1">
    <location>
        <begin position="1"/>
        <end position="64"/>
    </location>
</feature>
<sequence>MAGDQSRRRRGANPPDYSDPGAGPSNAIAPASEGAIAAEAEEDAAAAAAAPQAARAQASSQQLRVHFGEHRSPVRADPSGAAAAASAGMAGAAAAIPPAAAQAPGNIALGAARVSAMLQGLVNSDDRTTRDLAALRAQVQMMQEVYSRQPPPSAISAPLVSQMPTVTAQAPPPAAPLVVPATAPQAAAAAPFPAAPPAPAPVLQAAAPAVAASSAAAPGGGMDIATLMRTSALAANIASKPDSASAKHKRNARVAFEAMDMGMEELKAGNTAGAMIKLGYARNALKLYLVASSERVLQPDFNAEYQKSVGEQILKAEEKKAEKASGDSRQGGGGGGGRDYRGGGGRDYHGYNGYNGGGGGGNKRPR</sequence>
<reference evidence="3" key="1">
    <citation type="journal article" date="2016" name="Nat. Commun.">
        <title>The Gonium pectorale genome demonstrates co-option of cell cycle regulation during the evolution of multicellularity.</title>
        <authorList>
            <person name="Hanschen E.R."/>
            <person name="Marriage T.N."/>
            <person name="Ferris P.J."/>
            <person name="Hamaji T."/>
            <person name="Toyoda A."/>
            <person name="Fujiyama A."/>
            <person name="Neme R."/>
            <person name="Noguchi H."/>
            <person name="Minakuchi Y."/>
            <person name="Suzuki M."/>
            <person name="Kawai-Toyooka H."/>
            <person name="Smith D.R."/>
            <person name="Sparks H."/>
            <person name="Anderson J."/>
            <person name="Bakaric R."/>
            <person name="Luria V."/>
            <person name="Karger A."/>
            <person name="Kirschner M.W."/>
            <person name="Durand P.M."/>
            <person name="Michod R.E."/>
            <person name="Nozaki H."/>
            <person name="Olson B.J."/>
        </authorList>
    </citation>
    <scope>NUCLEOTIDE SEQUENCE [LARGE SCALE GENOMIC DNA]</scope>
    <source>
        <strain evidence="3">NIES-2863</strain>
    </source>
</reference>
<evidence type="ECO:0000313" key="3">
    <source>
        <dbReference type="Proteomes" id="UP000075714"/>
    </source>
</evidence>
<feature type="compositionally biased region" description="Low complexity" evidence="1">
    <location>
        <begin position="45"/>
        <end position="62"/>
    </location>
</feature>
<protein>
    <submittedName>
        <fullName evidence="2">Uncharacterized protein</fullName>
    </submittedName>
</protein>
<dbReference type="AlphaFoldDB" id="A0A150FT69"/>
<keyword evidence="3" id="KW-1185">Reference proteome</keyword>
<gene>
    <name evidence="2" type="ORF">GPECTOR_2270g1205</name>
</gene>
<feature type="compositionally biased region" description="Basic and acidic residues" evidence="1">
    <location>
        <begin position="317"/>
        <end position="326"/>
    </location>
</feature>
<dbReference type="EMBL" id="LSYV01002253">
    <property type="protein sequence ID" value="KXZ40804.1"/>
    <property type="molecule type" value="Genomic_DNA"/>
</dbReference>
<comment type="caution">
    <text evidence="2">The sequence shown here is derived from an EMBL/GenBank/DDBJ whole genome shotgun (WGS) entry which is preliminary data.</text>
</comment>
<feature type="region of interest" description="Disordered" evidence="1">
    <location>
        <begin position="317"/>
        <end position="366"/>
    </location>
</feature>
<evidence type="ECO:0000313" key="2">
    <source>
        <dbReference type="EMBL" id="KXZ40804.1"/>
    </source>
</evidence>
<proteinExistence type="predicted"/>
<name>A0A150FT69_GONPE</name>
<feature type="compositionally biased region" description="Gly residues" evidence="1">
    <location>
        <begin position="353"/>
        <end position="366"/>
    </location>
</feature>